<dbReference type="EMBL" id="LATX01000050">
    <property type="protein sequence ID" value="KTB47329.1"/>
    <property type="molecule type" value="Genomic_DNA"/>
</dbReference>
<name>A0A0W0GFM6_MONRR</name>
<accession>A0A0W0GFM6</accession>
<evidence type="ECO:0000313" key="2">
    <source>
        <dbReference type="EMBL" id="KTB47329.1"/>
    </source>
</evidence>
<comment type="caution">
    <text evidence="2">The sequence shown here is derived from an EMBL/GenBank/DDBJ whole genome shotgun (WGS) entry which is preliminary data.</text>
</comment>
<dbReference type="AlphaFoldDB" id="A0A0W0GFM6"/>
<evidence type="ECO:0000313" key="3">
    <source>
        <dbReference type="Proteomes" id="UP000054988"/>
    </source>
</evidence>
<evidence type="ECO:0000256" key="1">
    <source>
        <dbReference type="SAM" id="MobiDB-lite"/>
    </source>
</evidence>
<feature type="region of interest" description="Disordered" evidence="1">
    <location>
        <begin position="59"/>
        <end position="79"/>
    </location>
</feature>
<reference evidence="2 3" key="1">
    <citation type="submission" date="2015-12" db="EMBL/GenBank/DDBJ databases">
        <title>Draft genome sequence of Moniliophthora roreri, the causal agent of frosty pod rot of cacao.</title>
        <authorList>
            <person name="Aime M.C."/>
            <person name="Diaz-Valderrama J.R."/>
            <person name="Kijpornyongpan T."/>
            <person name="Phillips-Mora W."/>
        </authorList>
    </citation>
    <scope>NUCLEOTIDE SEQUENCE [LARGE SCALE GENOMIC DNA]</scope>
    <source>
        <strain evidence="2 3">MCA 2952</strain>
    </source>
</reference>
<feature type="region of interest" description="Disordered" evidence="1">
    <location>
        <begin position="1"/>
        <end position="24"/>
    </location>
</feature>
<gene>
    <name evidence="2" type="ORF">WG66_90</name>
</gene>
<feature type="compositionally biased region" description="Basic and acidic residues" evidence="1">
    <location>
        <begin position="59"/>
        <end position="68"/>
    </location>
</feature>
<organism evidence="2 3">
    <name type="scientific">Moniliophthora roreri</name>
    <name type="common">Frosty pod rot fungus</name>
    <name type="synonym">Monilia roreri</name>
    <dbReference type="NCBI Taxonomy" id="221103"/>
    <lineage>
        <taxon>Eukaryota</taxon>
        <taxon>Fungi</taxon>
        <taxon>Dikarya</taxon>
        <taxon>Basidiomycota</taxon>
        <taxon>Agaricomycotina</taxon>
        <taxon>Agaricomycetes</taxon>
        <taxon>Agaricomycetidae</taxon>
        <taxon>Agaricales</taxon>
        <taxon>Marasmiineae</taxon>
        <taxon>Marasmiaceae</taxon>
        <taxon>Moniliophthora</taxon>
    </lineage>
</organism>
<proteinExistence type="predicted"/>
<feature type="region of interest" description="Disordered" evidence="1">
    <location>
        <begin position="122"/>
        <end position="145"/>
    </location>
</feature>
<feature type="compositionally biased region" description="Basic and acidic residues" evidence="1">
    <location>
        <begin position="15"/>
        <end position="24"/>
    </location>
</feature>
<sequence length="296" mass="33745">MEHLAASLQKALSKKFQEDPSRVPVTHHSDARKVFFDGLSLGKKLERNFNIRNQNESIRESELNHAEDPEQYPLPTQRTSSPIYITDDEVFSLVNSTTVFERNKQWLPDDFIAEVEALRKQKDKESSSARAEGSEKADKQSTKSSISLKKPEVEVVDWVEGVDAPLKFPDELKFAAQFYDMPLGMFTNASLTKIWNLWETFTPKKRAHPQCGQQMVWDIADICTSTLSLPKDDDLEGLDYVGWVEAVVNYLKFVKEVNIDGRAAMNIASWSSTSISSWTSTRPESYLHYGRKKRGC</sequence>
<dbReference type="Proteomes" id="UP000054988">
    <property type="component" value="Unassembled WGS sequence"/>
</dbReference>
<feature type="compositionally biased region" description="Basic and acidic residues" evidence="1">
    <location>
        <begin position="122"/>
        <end position="141"/>
    </location>
</feature>
<protein>
    <submittedName>
        <fullName evidence="2">Uncharacterized protein</fullName>
    </submittedName>
</protein>